<reference evidence="1" key="3">
    <citation type="submission" date="2012-09" db="EMBL/GenBank/DDBJ databases">
        <authorList>
            <consortium name="VectorBase"/>
        </authorList>
    </citation>
    <scope>NUCLEOTIDE SEQUENCE</scope>
    <source>
        <strain evidence="1">Liverpool</strain>
    </source>
</reference>
<proteinExistence type="predicted"/>
<reference evidence="1" key="1">
    <citation type="submission" date="2005-10" db="EMBL/GenBank/DDBJ databases">
        <authorList>
            <person name="Loftus B.J."/>
            <person name="Nene V.M."/>
            <person name="Hannick L.I."/>
            <person name="Bidwell S."/>
            <person name="Haas B."/>
            <person name="Amedeo P."/>
            <person name="Orvis J."/>
            <person name="Wortman J.R."/>
            <person name="White O.R."/>
            <person name="Salzberg S."/>
            <person name="Shumway M."/>
            <person name="Koo H."/>
            <person name="Zhao Y."/>
            <person name="Holmes M."/>
            <person name="Miller J."/>
            <person name="Schatz M."/>
            <person name="Pop M."/>
            <person name="Pai G."/>
            <person name="Utterback T."/>
            <person name="Rogers Y.-H."/>
            <person name="Kravitz S."/>
            <person name="Fraser C.M."/>
        </authorList>
    </citation>
    <scope>NUCLEOTIDE SEQUENCE</scope>
    <source>
        <strain evidence="1">Liverpool</strain>
    </source>
</reference>
<reference evidence="1" key="2">
    <citation type="journal article" date="2007" name="Science">
        <title>Genome sequence of Aedes aegypti, a major arbovirus vector.</title>
        <authorList>
            <person name="Nene V."/>
            <person name="Wortman J.R."/>
            <person name="Lawson D."/>
            <person name="Haas B."/>
            <person name="Kodira C."/>
            <person name="Tu Z.J."/>
            <person name="Loftus B."/>
            <person name="Xi Z."/>
            <person name="Megy K."/>
            <person name="Grabherr M."/>
            <person name="Ren Q."/>
            <person name="Zdobnov E.M."/>
            <person name="Lobo N.F."/>
            <person name="Campbell K.S."/>
            <person name="Brown S.E."/>
            <person name="Bonaldo M.F."/>
            <person name="Zhu J."/>
            <person name="Sinkins S.P."/>
            <person name="Hogenkamp D.G."/>
            <person name="Amedeo P."/>
            <person name="Arensburger P."/>
            <person name="Atkinson P.W."/>
            <person name="Bidwell S."/>
            <person name="Biedler J."/>
            <person name="Birney E."/>
            <person name="Bruggner R.V."/>
            <person name="Costas J."/>
            <person name="Coy M.R."/>
            <person name="Crabtree J."/>
            <person name="Crawford M."/>
            <person name="Debruyn B."/>
            <person name="Decaprio D."/>
            <person name="Eiglmeier K."/>
            <person name="Eisenstadt E."/>
            <person name="El-Dorry H."/>
            <person name="Gelbart W.M."/>
            <person name="Gomes S.L."/>
            <person name="Hammond M."/>
            <person name="Hannick L.I."/>
            <person name="Hogan J.R."/>
            <person name="Holmes M.H."/>
            <person name="Jaffe D."/>
            <person name="Johnston J.S."/>
            <person name="Kennedy R.C."/>
            <person name="Koo H."/>
            <person name="Kravitz S."/>
            <person name="Kriventseva E.V."/>
            <person name="Kulp D."/>
            <person name="Labutti K."/>
            <person name="Lee E."/>
            <person name="Li S."/>
            <person name="Lovin D.D."/>
            <person name="Mao C."/>
            <person name="Mauceli E."/>
            <person name="Menck C.F."/>
            <person name="Miller J.R."/>
            <person name="Montgomery P."/>
            <person name="Mori A."/>
            <person name="Nascimento A.L."/>
            <person name="Naveira H.F."/>
            <person name="Nusbaum C."/>
            <person name="O'leary S."/>
            <person name="Orvis J."/>
            <person name="Pertea M."/>
            <person name="Quesneville H."/>
            <person name="Reidenbach K.R."/>
            <person name="Rogers Y.H."/>
            <person name="Roth C.W."/>
            <person name="Schneider J.R."/>
            <person name="Schatz M."/>
            <person name="Shumway M."/>
            <person name="Stanke M."/>
            <person name="Stinson E.O."/>
            <person name="Tubio J.M."/>
            <person name="Vanzee J.P."/>
            <person name="Verjovski-Almeida S."/>
            <person name="Werner D."/>
            <person name="White O."/>
            <person name="Wyder S."/>
            <person name="Zeng Q."/>
            <person name="Zhao Q."/>
            <person name="Zhao Y."/>
            <person name="Hill C.A."/>
            <person name="Raikhel A.S."/>
            <person name="Soares M.B."/>
            <person name="Knudson D.L."/>
            <person name="Lee N.H."/>
            <person name="Galagan J."/>
            <person name="Salzberg S.L."/>
            <person name="Paulsen I.T."/>
            <person name="Dimopoulos G."/>
            <person name="Collins F.H."/>
            <person name="Birren B."/>
            <person name="Fraser-Liggett C.M."/>
            <person name="Severson D.W."/>
        </authorList>
    </citation>
    <scope>NUCLEOTIDE SEQUENCE [LARGE SCALE GENOMIC DNA]</scope>
    <source>
        <strain evidence="1">Liverpool</strain>
    </source>
</reference>
<protein>
    <submittedName>
        <fullName evidence="1">AAEL004483-PA</fullName>
    </submittedName>
</protein>
<organism evidence="1 2">
    <name type="scientific">Aedes aegypti</name>
    <name type="common">Yellowfever mosquito</name>
    <name type="synonym">Culex aegypti</name>
    <dbReference type="NCBI Taxonomy" id="7159"/>
    <lineage>
        <taxon>Eukaryota</taxon>
        <taxon>Metazoa</taxon>
        <taxon>Ecdysozoa</taxon>
        <taxon>Arthropoda</taxon>
        <taxon>Hexapoda</taxon>
        <taxon>Insecta</taxon>
        <taxon>Pterygota</taxon>
        <taxon>Neoptera</taxon>
        <taxon>Endopterygota</taxon>
        <taxon>Diptera</taxon>
        <taxon>Nematocera</taxon>
        <taxon>Culicoidea</taxon>
        <taxon>Culicidae</taxon>
        <taxon>Culicinae</taxon>
        <taxon>Aedini</taxon>
        <taxon>Aedes</taxon>
        <taxon>Stegomyia</taxon>
    </lineage>
</organism>
<dbReference type="AlphaFoldDB" id="Q17CN8"/>
<gene>
    <name evidence="1" type="ORF">AaeL_AAEL004483</name>
</gene>
<dbReference type="Proteomes" id="UP000682892">
    <property type="component" value="Unassembled WGS sequence"/>
</dbReference>
<name>Q17CN8_AEDAE</name>
<evidence type="ECO:0000313" key="1">
    <source>
        <dbReference type="EMBL" id="EAT44160.1"/>
    </source>
</evidence>
<dbReference type="PaxDb" id="7159-AAEL004483-PA"/>
<dbReference type="EMBL" id="CH477305">
    <property type="protein sequence ID" value="EAT44160.1"/>
    <property type="molecule type" value="Genomic_DNA"/>
</dbReference>
<feature type="non-terminal residue" evidence="1">
    <location>
        <position position="1"/>
    </location>
</feature>
<accession>Q17CN8</accession>
<dbReference type="HOGENOM" id="CLU_2984828_0_0_1"/>
<evidence type="ECO:0000313" key="2">
    <source>
        <dbReference type="Proteomes" id="UP000682892"/>
    </source>
</evidence>
<sequence length="58" mass="6737">NESVITFRFKRKLRCTESGASCTFCQLERKKRGMGVKSLEEIGNLEEKKIVCSEIRLR</sequence>